<comment type="subcellular location">
    <subcellularLocation>
        <location evidence="1">Cell membrane</location>
        <topology evidence="1">Multi-pass membrane protein</topology>
    </subcellularLocation>
</comment>
<dbReference type="InterPro" id="IPR003474">
    <property type="entry name" value="Glcn_transporter"/>
</dbReference>
<reference evidence="9 10" key="1">
    <citation type="submission" date="2019-07" db="EMBL/GenBank/DDBJ databases">
        <title>Whole genome shotgun sequence of Lactobacillus siliginis NBRC 101315.</title>
        <authorList>
            <person name="Hosoyama A."/>
            <person name="Uohara A."/>
            <person name="Ohji S."/>
            <person name="Ichikawa N."/>
        </authorList>
    </citation>
    <scope>NUCLEOTIDE SEQUENCE [LARGE SCALE GENOMIC DNA]</scope>
    <source>
        <strain evidence="9 10">NBRC 101315</strain>
    </source>
</reference>
<feature type="transmembrane region" description="Helical" evidence="8">
    <location>
        <begin position="268"/>
        <end position="291"/>
    </location>
</feature>
<sequence length="455" mass="48305">MTGVMPFVVLFLGIALLLVLIIRFKINTFLALVITAVLVALGLGMPMDKIALSVQTGIGSQLGELSIVFGFGAMLGRLVADAGGAYRIATTLINKFGKKRLQLAIVLASFIIGIALFFEVGMVLLIPIVFAIAVEAEVPILYLGISMATALSVTHGFLPPHPAPVAISAALHANVGRVLLFGIIIAIPTVYIAGPLFTRLAQRYAPSAFERKGNLSSFGEIKQFKIDETPSFGSAVLTSLFPVIFMAITTLYQLIFTNGELPKHPSSLDQFIAFIGSPSIAMILSLCFAMWSMGWRRNRPTKDIMTSMENAVKSIAMLLLVIGGGGAFKQVLIDGGVGKAVATMFIHTNFSPLLLGWLVAVILRIALGSATVAALTAAGIVAPLMAQAGVDPALMVIAIGSGSLAASHVNDAGFWMFREYFDLTVKQTLSIWTVLESIISVVGIIGVMLLNVVFH</sequence>
<dbReference type="PIRSF" id="PIRSF002746">
    <property type="entry name" value="Gluconate_transporter"/>
    <property type="match status" value="1"/>
</dbReference>
<comment type="similarity">
    <text evidence="7">Belongs to the GntP permease family.</text>
</comment>
<keyword evidence="5 8" id="KW-1133">Transmembrane helix</keyword>
<gene>
    <name evidence="9" type="ORF">LSI01_18710</name>
</gene>
<feature type="transmembrane region" description="Helical" evidence="8">
    <location>
        <begin position="232"/>
        <end position="256"/>
    </location>
</feature>
<feature type="transmembrane region" description="Helical" evidence="8">
    <location>
        <begin position="67"/>
        <end position="89"/>
    </location>
</feature>
<feature type="transmembrane region" description="Helical" evidence="8">
    <location>
        <begin position="101"/>
        <end position="134"/>
    </location>
</feature>
<dbReference type="PANTHER" id="PTHR30354">
    <property type="entry name" value="GNT FAMILY GLUCONATE TRANSPORTER"/>
    <property type="match status" value="1"/>
</dbReference>
<protein>
    <submittedName>
        <fullName evidence="9">Gluconate permease</fullName>
    </submittedName>
</protein>
<evidence type="ECO:0000313" key="9">
    <source>
        <dbReference type="EMBL" id="GEK29560.1"/>
    </source>
</evidence>
<organism evidence="9 10">
    <name type="scientific">Furfurilactobacillus siliginis</name>
    <dbReference type="NCBI Taxonomy" id="348151"/>
    <lineage>
        <taxon>Bacteria</taxon>
        <taxon>Bacillati</taxon>
        <taxon>Bacillota</taxon>
        <taxon>Bacilli</taxon>
        <taxon>Lactobacillales</taxon>
        <taxon>Lactobacillaceae</taxon>
        <taxon>Furfurilactobacillus</taxon>
    </lineage>
</organism>
<keyword evidence="6 8" id="KW-0472">Membrane</keyword>
<feature type="transmembrane region" description="Helical" evidence="8">
    <location>
        <begin position="393"/>
        <end position="417"/>
    </location>
</feature>
<accession>A0A510VXS6</accession>
<dbReference type="GO" id="GO:0015128">
    <property type="term" value="F:gluconate transmembrane transporter activity"/>
    <property type="evidence" value="ECO:0007669"/>
    <property type="project" value="InterPro"/>
</dbReference>
<dbReference type="AlphaFoldDB" id="A0A510VXS6"/>
<evidence type="ECO:0000256" key="6">
    <source>
        <dbReference type="ARBA" id="ARBA00023136"/>
    </source>
</evidence>
<dbReference type="NCBIfam" id="TIGR00791">
    <property type="entry name" value="gntP"/>
    <property type="match status" value="1"/>
</dbReference>
<feature type="transmembrane region" description="Helical" evidence="8">
    <location>
        <begin position="29"/>
        <end position="47"/>
    </location>
</feature>
<feature type="transmembrane region" description="Helical" evidence="8">
    <location>
        <begin position="178"/>
        <end position="197"/>
    </location>
</feature>
<dbReference type="Proteomes" id="UP000321429">
    <property type="component" value="Unassembled WGS sequence"/>
</dbReference>
<keyword evidence="2" id="KW-0813">Transport</keyword>
<evidence type="ECO:0000313" key="10">
    <source>
        <dbReference type="Proteomes" id="UP000321429"/>
    </source>
</evidence>
<proteinExistence type="inferred from homology"/>
<evidence type="ECO:0000256" key="7">
    <source>
        <dbReference type="ARBA" id="ARBA00049663"/>
    </source>
</evidence>
<evidence type="ECO:0000256" key="4">
    <source>
        <dbReference type="ARBA" id="ARBA00022692"/>
    </source>
</evidence>
<name>A0A510VXS6_9LACO</name>
<keyword evidence="4 8" id="KW-0812">Transmembrane</keyword>
<evidence type="ECO:0000256" key="3">
    <source>
        <dbReference type="ARBA" id="ARBA00022475"/>
    </source>
</evidence>
<evidence type="ECO:0000256" key="2">
    <source>
        <dbReference type="ARBA" id="ARBA00022448"/>
    </source>
</evidence>
<dbReference type="EMBL" id="BJUD01000071">
    <property type="protein sequence ID" value="GEK29560.1"/>
    <property type="molecule type" value="Genomic_DNA"/>
</dbReference>
<evidence type="ECO:0000256" key="1">
    <source>
        <dbReference type="ARBA" id="ARBA00004651"/>
    </source>
</evidence>
<dbReference type="RefSeq" id="WP_371858886.1">
    <property type="nucleotide sequence ID" value="NZ_BJUD01000071.1"/>
</dbReference>
<comment type="caution">
    <text evidence="9">The sequence shown here is derived from an EMBL/GenBank/DDBJ whole genome shotgun (WGS) entry which is preliminary data.</text>
</comment>
<dbReference type="GO" id="GO:0005886">
    <property type="term" value="C:plasma membrane"/>
    <property type="evidence" value="ECO:0007669"/>
    <property type="project" value="UniProtKB-SubCell"/>
</dbReference>
<dbReference type="Pfam" id="PF02447">
    <property type="entry name" value="GntP_permease"/>
    <property type="match status" value="1"/>
</dbReference>
<dbReference type="PANTHER" id="PTHR30354:SF22">
    <property type="entry name" value="HIGH-AFFINITY GLUCONATE TRANSPORTER"/>
    <property type="match status" value="1"/>
</dbReference>
<feature type="transmembrane region" description="Helical" evidence="8">
    <location>
        <begin position="6"/>
        <end position="22"/>
    </location>
</feature>
<keyword evidence="3" id="KW-1003">Cell membrane</keyword>
<feature type="transmembrane region" description="Helical" evidence="8">
    <location>
        <begin position="429"/>
        <end position="454"/>
    </location>
</feature>
<evidence type="ECO:0000256" key="8">
    <source>
        <dbReference type="SAM" id="Phobius"/>
    </source>
</evidence>
<evidence type="ECO:0000256" key="5">
    <source>
        <dbReference type="ARBA" id="ARBA00022989"/>
    </source>
</evidence>
<feature type="transmembrane region" description="Helical" evidence="8">
    <location>
        <begin position="311"/>
        <end position="328"/>
    </location>
</feature>